<dbReference type="Pfam" id="PF09996">
    <property type="entry name" value="DUF2237"/>
    <property type="match status" value="1"/>
</dbReference>
<organism evidence="1">
    <name type="scientific">freshwater metagenome</name>
    <dbReference type="NCBI Taxonomy" id="449393"/>
    <lineage>
        <taxon>unclassified sequences</taxon>
        <taxon>metagenomes</taxon>
        <taxon>ecological metagenomes</taxon>
    </lineage>
</organism>
<gene>
    <name evidence="1" type="ORF">UFOPK1722_00855</name>
</gene>
<sequence>MQRNVLGTDLVPCSYDPMTGYYRTGCCESRGDDPGVHVVCAVMTDEFLTFSKRAGNDLSTPMPQYGFPGLKAGDQWCLCASRWQEAFEAGAAPKVVLAATHLLALEFCDLDALRAHALDA</sequence>
<dbReference type="PANTHER" id="PTHR37466">
    <property type="entry name" value="SLR1628 PROTEIN"/>
    <property type="match status" value="1"/>
</dbReference>
<evidence type="ECO:0000313" key="1">
    <source>
        <dbReference type="EMBL" id="CAB4578650.1"/>
    </source>
</evidence>
<dbReference type="AlphaFoldDB" id="A0A6J6EQ59"/>
<dbReference type="PANTHER" id="PTHR37466:SF1">
    <property type="entry name" value="SLR1628 PROTEIN"/>
    <property type="match status" value="1"/>
</dbReference>
<reference evidence="1" key="1">
    <citation type="submission" date="2020-05" db="EMBL/GenBank/DDBJ databases">
        <authorList>
            <person name="Chiriac C."/>
            <person name="Salcher M."/>
            <person name="Ghai R."/>
            <person name="Kavagutti S V."/>
        </authorList>
    </citation>
    <scope>NUCLEOTIDE SEQUENCE</scope>
</reference>
<accession>A0A6J6EQ59</accession>
<dbReference type="InterPro" id="IPR018714">
    <property type="entry name" value="DUF2237"/>
</dbReference>
<dbReference type="EMBL" id="CAEZTS010000063">
    <property type="protein sequence ID" value="CAB4578650.1"/>
    <property type="molecule type" value="Genomic_DNA"/>
</dbReference>
<dbReference type="Gene3D" id="3.30.56.110">
    <property type="entry name" value="Protein of unknown function DUF2237"/>
    <property type="match status" value="1"/>
</dbReference>
<proteinExistence type="predicted"/>
<name>A0A6J6EQ59_9ZZZZ</name>
<protein>
    <submittedName>
        <fullName evidence="1">Unannotated protein</fullName>
    </submittedName>
</protein>